<comment type="caution">
    <text evidence="2">The sequence shown here is derived from an EMBL/GenBank/DDBJ whole genome shotgun (WGS) entry which is preliminary data.</text>
</comment>
<evidence type="ECO:0000313" key="3">
    <source>
        <dbReference type="Proteomes" id="UP000602057"/>
    </source>
</evidence>
<dbReference type="GO" id="GO:0003677">
    <property type="term" value="F:DNA binding"/>
    <property type="evidence" value="ECO:0007669"/>
    <property type="project" value="InterPro"/>
</dbReference>
<dbReference type="Gene3D" id="1.10.260.40">
    <property type="entry name" value="lambda repressor-like DNA-binding domains"/>
    <property type="match status" value="1"/>
</dbReference>
<reference evidence="2" key="1">
    <citation type="journal article" date="2013" name="Int. J. Syst. Evol. Microbiol.">
        <title>Aestuariibaculum suncheonense gen. nov., sp. nov., a marine bacterium of the family Flavobacteriaceae isolated from a tidal flat and emended descriptions of the genera Gaetbulibacter and Tamlana.</title>
        <authorList>
            <person name="Jeong S.H."/>
            <person name="Park M.S."/>
            <person name="Jin H.M."/>
            <person name="Lee K."/>
            <person name="Park W."/>
            <person name="Jeon C.O."/>
        </authorList>
    </citation>
    <scope>NUCLEOTIDE SEQUENCE</scope>
    <source>
        <strain evidence="2">SC17</strain>
    </source>
</reference>
<proteinExistence type="predicted"/>
<sequence length="85" mass="9997">MAVDPKKNTKSVYTQEQLLKIGERLKELRIQKGFSNYENFAFSHDLPRSQYGRYENGEDMRLSSLIKVLEAMGVTLEEFFNENFK</sequence>
<feature type="domain" description="HTH cro/C1-type" evidence="1">
    <location>
        <begin position="45"/>
        <end position="79"/>
    </location>
</feature>
<accession>A0A8J6Q658</accession>
<dbReference type="EMBL" id="JACVXC010000001">
    <property type="protein sequence ID" value="MBD0834460.1"/>
    <property type="molecule type" value="Genomic_DNA"/>
</dbReference>
<reference evidence="2" key="2">
    <citation type="submission" date="2020-09" db="EMBL/GenBank/DDBJ databases">
        <authorList>
            <person name="Wu Z."/>
        </authorList>
    </citation>
    <scope>NUCLEOTIDE SEQUENCE</scope>
    <source>
        <strain evidence="2">SC17</strain>
    </source>
</reference>
<dbReference type="InterPro" id="IPR001387">
    <property type="entry name" value="Cro/C1-type_HTH"/>
</dbReference>
<organism evidence="2 3">
    <name type="scientific">Aestuariibaculum suncheonense</name>
    <dbReference type="NCBI Taxonomy" id="1028745"/>
    <lineage>
        <taxon>Bacteria</taxon>
        <taxon>Pseudomonadati</taxon>
        <taxon>Bacteroidota</taxon>
        <taxon>Flavobacteriia</taxon>
        <taxon>Flavobacteriales</taxon>
        <taxon>Flavobacteriaceae</taxon>
    </lineage>
</organism>
<keyword evidence="3" id="KW-1185">Reference proteome</keyword>
<name>A0A8J6Q658_9FLAO</name>
<evidence type="ECO:0000259" key="1">
    <source>
        <dbReference type="PROSITE" id="PS50943"/>
    </source>
</evidence>
<dbReference type="AlphaFoldDB" id="A0A8J6Q658"/>
<dbReference type="Proteomes" id="UP000602057">
    <property type="component" value="Unassembled WGS sequence"/>
</dbReference>
<gene>
    <name evidence="2" type="ORF">ICJ84_03305</name>
</gene>
<dbReference type="InterPro" id="IPR010982">
    <property type="entry name" value="Lambda_DNA-bd_dom_sf"/>
</dbReference>
<evidence type="ECO:0000313" key="2">
    <source>
        <dbReference type="EMBL" id="MBD0834460.1"/>
    </source>
</evidence>
<dbReference type="RefSeq" id="WP_188214931.1">
    <property type="nucleotide sequence ID" value="NZ_BAABGH010000004.1"/>
</dbReference>
<dbReference type="CDD" id="cd00093">
    <property type="entry name" value="HTH_XRE"/>
    <property type="match status" value="1"/>
</dbReference>
<dbReference type="SUPFAM" id="SSF47413">
    <property type="entry name" value="lambda repressor-like DNA-binding domains"/>
    <property type="match status" value="1"/>
</dbReference>
<dbReference type="Pfam" id="PF01381">
    <property type="entry name" value="HTH_3"/>
    <property type="match status" value="1"/>
</dbReference>
<dbReference type="SMART" id="SM00530">
    <property type="entry name" value="HTH_XRE"/>
    <property type="match status" value="1"/>
</dbReference>
<protein>
    <submittedName>
        <fullName evidence="2">Helix-turn-helix transcriptional regulator</fullName>
    </submittedName>
</protein>
<dbReference type="PROSITE" id="PS50943">
    <property type="entry name" value="HTH_CROC1"/>
    <property type="match status" value="1"/>
</dbReference>